<organism evidence="1 2">
    <name type="scientific">Stylosanthes scabra</name>
    <dbReference type="NCBI Taxonomy" id="79078"/>
    <lineage>
        <taxon>Eukaryota</taxon>
        <taxon>Viridiplantae</taxon>
        <taxon>Streptophyta</taxon>
        <taxon>Embryophyta</taxon>
        <taxon>Tracheophyta</taxon>
        <taxon>Spermatophyta</taxon>
        <taxon>Magnoliopsida</taxon>
        <taxon>eudicotyledons</taxon>
        <taxon>Gunneridae</taxon>
        <taxon>Pentapetalae</taxon>
        <taxon>rosids</taxon>
        <taxon>fabids</taxon>
        <taxon>Fabales</taxon>
        <taxon>Fabaceae</taxon>
        <taxon>Papilionoideae</taxon>
        <taxon>50 kb inversion clade</taxon>
        <taxon>dalbergioids sensu lato</taxon>
        <taxon>Dalbergieae</taxon>
        <taxon>Pterocarpus clade</taxon>
        <taxon>Stylosanthes</taxon>
    </lineage>
</organism>
<gene>
    <name evidence="1" type="ORF">PIB30_022380</name>
</gene>
<evidence type="ECO:0000313" key="1">
    <source>
        <dbReference type="EMBL" id="MED6193750.1"/>
    </source>
</evidence>
<dbReference type="Proteomes" id="UP001341840">
    <property type="component" value="Unassembled WGS sequence"/>
</dbReference>
<feature type="non-terminal residue" evidence="1">
    <location>
        <position position="80"/>
    </location>
</feature>
<reference evidence="1 2" key="1">
    <citation type="journal article" date="2023" name="Plants (Basel)">
        <title>Bridging the Gap: Combining Genomics and Transcriptomics Approaches to Understand Stylosanthes scabra, an Orphan Legume from the Brazilian Caatinga.</title>
        <authorList>
            <person name="Ferreira-Neto J.R.C."/>
            <person name="da Silva M.D."/>
            <person name="Binneck E."/>
            <person name="de Melo N.F."/>
            <person name="da Silva R.H."/>
            <person name="de Melo A.L.T.M."/>
            <person name="Pandolfi V."/>
            <person name="Bustamante F.O."/>
            <person name="Brasileiro-Vidal A.C."/>
            <person name="Benko-Iseppon A.M."/>
        </authorList>
    </citation>
    <scope>NUCLEOTIDE SEQUENCE [LARGE SCALE GENOMIC DNA]</scope>
    <source>
        <tissue evidence="1">Leaves</tissue>
    </source>
</reference>
<protein>
    <submittedName>
        <fullName evidence="1">Uncharacterized protein</fullName>
    </submittedName>
</protein>
<dbReference type="EMBL" id="JASCZI010211524">
    <property type="protein sequence ID" value="MED6193750.1"/>
    <property type="molecule type" value="Genomic_DNA"/>
</dbReference>
<keyword evidence="2" id="KW-1185">Reference proteome</keyword>
<accession>A0ABU6X991</accession>
<name>A0ABU6X991_9FABA</name>
<sequence>MEIPNEEGKSPPSPKFSYKEFLLSVSGSSLNREDHTLEDVLTSEPNSKDRWYHHYLDSSTNDQHFDPCPNIVVSKEEFDQ</sequence>
<comment type="caution">
    <text evidence="1">The sequence shown here is derived from an EMBL/GenBank/DDBJ whole genome shotgun (WGS) entry which is preliminary data.</text>
</comment>
<evidence type="ECO:0000313" key="2">
    <source>
        <dbReference type="Proteomes" id="UP001341840"/>
    </source>
</evidence>
<proteinExistence type="predicted"/>